<dbReference type="Gene3D" id="3.40.640.10">
    <property type="entry name" value="Type I PLP-dependent aspartate aminotransferase-like (Major domain)"/>
    <property type="match status" value="1"/>
</dbReference>
<dbReference type="EMBL" id="WOFE01000001">
    <property type="protein sequence ID" value="MBM5570886.1"/>
    <property type="molecule type" value="Genomic_DNA"/>
</dbReference>
<organism evidence="3 4">
    <name type="scientific">Deefgea chitinilytica</name>
    <dbReference type="NCBI Taxonomy" id="570276"/>
    <lineage>
        <taxon>Bacteria</taxon>
        <taxon>Pseudomonadati</taxon>
        <taxon>Pseudomonadota</taxon>
        <taxon>Betaproteobacteria</taxon>
        <taxon>Neisseriales</taxon>
        <taxon>Chitinibacteraceae</taxon>
        <taxon>Deefgea</taxon>
    </lineage>
</organism>
<dbReference type="PANTHER" id="PTHR30244:SF34">
    <property type="entry name" value="DTDP-4-AMINO-4,6-DIDEOXYGALACTOSE TRANSAMINASE"/>
    <property type="match status" value="1"/>
</dbReference>
<dbReference type="InterPro" id="IPR015421">
    <property type="entry name" value="PyrdxlP-dep_Trfase_major"/>
</dbReference>
<keyword evidence="3" id="KW-0808">Transferase</keyword>
<keyword evidence="4" id="KW-1185">Reference proteome</keyword>
<dbReference type="InterPro" id="IPR020026">
    <property type="entry name" value="PseC"/>
</dbReference>
<dbReference type="CDD" id="cd00616">
    <property type="entry name" value="AHBA_syn"/>
    <property type="match status" value="1"/>
</dbReference>
<comment type="caution">
    <text evidence="3">The sequence shown here is derived from an EMBL/GenBank/DDBJ whole genome shotgun (WGS) entry which is preliminary data.</text>
</comment>
<dbReference type="RefSeq" id="WP_203570157.1">
    <property type="nucleotide sequence ID" value="NZ_WOFE01000001.1"/>
</dbReference>
<keyword evidence="3" id="KW-0032">Aminotransferase</keyword>
<evidence type="ECO:0000256" key="1">
    <source>
        <dbReference type="ARBA" id="ARBA00037999"/>
    </source>
</evidence>
<dbReference type="Gene3D" id="3.90.1150.10">
    <property type="entry name" value="Aspartate Aminotransferase, domain 1"/>
    <property type="match status" value="1"/>
</dbReference>
<keyword evidence="2" id="KW-0663">Pyridoxal phosphate</keyword>
<comment type="similarity">
    <text evidence="1 2">Belongs to the DegT/DnrJ/EryC1 family.</text>
</comment>
<dbReference type="Proteomes" id="UP001195660">
    <property type="component" value="Unassembled WGS sequence"/>
</dbReference>
<accession>A0ABS2C9R4</accession>
<dbReference type="PIRSF" id="PIRSF000390">
    <property type="entry name" value="PLP_StrS"/>
    <property type="match status" value="1"/>
</dbReference>
<dbReference type="InterPro" id="IPR015422">
    <property type="entry name" value="PyrdxlP-dep_Trfase_small"/>
</dbReference>
<gene>
    <name evidence="3" type="primary">pseC</name>
    <name evidence="3" type="ORF">GM173_04745</name>
</gene>
<dbReference type="InterPro" id="IPR015424">
    <property type="entry name" value="PyrdxlP-dep_Trfase"/>
</dbReference>
<dbReference type="SUPFAM" id="SSF53383">
    <property type="entry name" value="PLP-dependent transferases"/>
    <property type="match status" value="1"/>
</dbReference>
<dbReference type="EC" id="2.6.1.92" evidence="3"/>
<dbReference type="NCBIfam" id="TIGR03588">
    <property type="entry name" value="PseC"/>
    <property type="match status" value="1"/>
</dbReference>
<reference evidence="3 4" key="1">
    <citation type="submission" date="2019-11" db="EMBL/GenBank/DDBJ databases">
        <title>Novel Deefgea species.</title>
        <authorList>
            <person name="Han J.-H."/>
        </authorList>
    </citation>
    <scope>NUCLEOTIDE SEQUENCE [LARGE SCALE GENOMIC DNA]</scope>
    <source>
        <strain evidence="3 4">LMG 24817</strain>
    </source>
</reference>
<evidence type="ECO:0000313" key="3">
    <source>
        <dbReference type="EMBL" id="MBM5570886.1"/>
    </source>
</evidence>
<evidence type="ECO:0000313" key="4">
    <source>
        <dbReference type="Proteomes" id="UP001195660"/>
    </source>
</evidence>
<protein>
    <submittedName>
        <fullName evidence="3">UDP-4-amino-4, 6-dideoxy-N-acetyl-beta-L-altrosamine transaminase</fullName>
        <ecNumber evidence="3">2.6.1.92</ecNumber>
    </submittedName>
</protein>
<dbReference type="PANTHER" id="PTHR30244">
    <property type="entry name" value="TRANSAMINASE"/>
    <property type="match status" value="1"/>
</dbReference>
<sequence>MSSVIPYGRQDINAADIATVLEVLQSDFLTQGPAIERFENAICQITGARYAVALSSATAGLHLACLALDVGVGDWVWTSPNTFVASANCARYCGANVDFIDIEPDTGNINLAVLTEKLALAAQNGCLPKLLIPVHFSGRSCEMQALDQLAKQYSFVVLEDAAHAIGASYQGTPVGACQYSRASVFSFHPVKIVTTGEGGVITTNDEALYQRLLRLRSHGISRDPQQMTRESDGAWYYQQLELGFNYRMTDIQAALGCSQLQRLSEFIARRRALVARYRTALAELPIQLPRADADNESAWHLFVVRVPAAKRKTIFDFLRSENIAVNVHYIPVYLQPYYQAFGFTTGYCMASEAYYQQAITLPLYPALTDAQQDQIIELIKSMI</sequence>
<evidence type="ECO:0000256" key="2">
    <source>
        <dbReference type="RuleBase" id="RU004508"/>
    </source>
</evidence>
<name>A0ABS2C9R4_9NEIS</name>
<proteinExistence type="inferred from homology"/>
<dbReference type="GO" id="GO:0008483">
    <property type="term" value="F:transaminase activity"/>
    <property type="evidence" value="ECO:0007669"/>
    <property type="project" value="UniProtKB-KW"/>
</dbReference>
<dbReference type="Pfam" id="PF01041">
    <property type="entry name" value="DegT_DnrJ_EryC1"/>
    <property type="match status" value="1"/>
</dbReference>
<dbReference type="InterPro" id="IPR000653">
    <property type="entry name" value="DegT/StrS_aminotransferase"/>
</dbReference>